<dbReference type="EMBL" id="CM004392">
    <property type="protein sequence ID" value="KAG8652182.1"/>
    <property type="molecule type" value="Genomic_DNA"/>
</dbReference>
<keyword evidence="2" id="KW-1185">Reference proteome</keyword>
<reference evidence="2" key="1">
    <citation type="journal article" date="2016" name="Nat. Biotechnol.">
        <title>Sequencing wild and cultivated cassava and related species reveals extensive interspecific hybridization and genetic diversity.</title>
        <authorList>
            <person name="Bredeson J.V."/>
            <person name="Lyons J.B."/>
            <person name="Prochnik S.E."/>
            <person name="Wu G.A."/>
            <person name="Ha C.M."/>
            <person name="Edsinger-Gonzales E."/>
            <person name="Grimwood J."/>
            <person name="Schmutz J."/>
            <person name="Rabbi I.Y."/>
            <person name="Egesi C."/>
            <person name="Nauluvula P."/>
            <person name="Lebot V."/>
            <person name="Ndunguru J."/>
            <person name="Mkamilo G."/>
            <person name="Bart R.S."/>
            <person name="Setter T.L."/>
            <person name="Gleadow R.M."/>
            <person name="Kulakow P."/>
            <person name="Ferguson M.E."/>
            <person name="Rounsley S."/>
            <person name="Rokhsar D.S."/>
        </authorList>
    </citation>
    <scope>NUCLEOTIDE SEQUENCE [LARGE SCALE GENOMIC DNA]</scope>
    <source>
        <strain evidence="2">cv. AM560-2</strain>
    </source>
</reference>
<evidence type="ECO:0000313" key="1">
    <source>
        <dbReference type="EMBL" id="KAG8652182.1"/>
    </source>
</evidence>
<organism evidence="1 2">
    <name type="scientific">Manihot esculenta</name>
    <name type="common">Cassava</name>
    <name type="synonym">Jatropha manihot</name>
    <dbReference type="NCBI Taxonomy" id="3983"/>
    <lineage>
        <taxon>Eukaryota</taxon>
        <taxon>Viridiplantae</taxon>
        <taxon>Streptophyta</taxon>
        <taxon>Embryophyta</taxon>
        <taxon>Tracheophyta</taxon>
        <taxon>Spermatophyta</taxon>
        <taxon>Magnoliopsida</taxon>
        <taxon>eudicotyledons</taxon>
        <taxon>Gunneridae</taxon>
        <taxon>Pentapetalae</taxon>
        <taxon>rosids</taxon>
        <taxon>fabids</taxon>
        <taxon>Malpighiales</taxon>
        <taxon>Euphorbiaceae</taxon>
        <taxon>Crotonoideae</taxon>
        <taxon>Manihoteae</taxon>
        <taxon>Manihot</taxon>
    </lineage>
</organism>
<evidence type="ECO:0000313" key="2">
    <source>
        <dbReference type="Proteomes" id="UP000091857"/>
    </source>
</evidence>
<sequence length="330" mass="37758">MKHQNHDSTTTATCGATGTTFAVVNWDDLPEHLIILHILPFLPTLDAIATSSVKRCALCSMLFPAFVNATKNRAQELLSRCDLTLQTNMSSMRVWSMKSIYLEQIYLIDQMALDLISACPNLEILELGNCNGMDTLTVCSVKLKKLELKYFNRKETEVNLEIDCPNLISSSIIWFEAGKFCFKNLSSLVQFRTSDGYKRDECCGYWNKVVRTLDKVPHIRSLAVHKLVGFLLYNLKHLELQTGYTQYDLLGMAALLKFTPNFKSMIFNYLSEIDKDAKVELVLELGISTSYFSVFQESLMPSLEEVKDETIYWNRNEAHFLALLKHKEWS</sequence>
<accession>A0ACB7HI65</accession>
<proteinExistence type="predicted"/>
<gene>
    <name evidence="1" type="ORF">MANES_06G063451v8</name>
</gene>
<dbReference type="Proteomes" id="UP000091857">
    <property type="component" value="Chromosome 6"/>
</dbReference>
<name>A0ACB7HI65_MANES</name>
<comment type="caution">
    <text evidence="1">The sequence shown here is derived from an EMBL/GenBank/DDBJ whole genome shotgun (WGS) entry which is preliminary data.</text>
</comment>
<protein>
    <submittedName>
        <fullName evidence="1">Uncharacterized protein</fullName>
    </submittedName>
</protein>